<protein>
    <submittedName>
        <fullName evidence="7">Sigma-70 family RNA polymerase sigma factor</fullName>
    </submittedName>
</protein>
<evidence type="ECO:0000256" key="4">
    <source>
        <dbReference type="ARBA" id="ARBA00023163"/>
    </source>
</evidence>
<dbReference type="InterPro" id="IPR036388">
    <property type="entry name" value="WH-like_DNA-bd_sf"/>
</dbReference>
<evidence type="ECO:0000256" key="1">
    <source>
        <dbReference type="ARBA" id="ARBA00010641"/>
    </source>
</evidence>
<dbReference type="InterPro" id="IPR013249">
    <property type="entry name" value="RNA_pol_sigma70_r4_t2"/>
</dbReference>
<dbReference type="InterPro" id="IPR039425">
    <property type="entry name" value="RNA_pol_sigma-70-like"/>
</dbReference>
<dbReference type="InterPro" id="IPR014284">
    <property type="entry name" value="RNA_pol_sigma-70_dom"/>
</dbReference>
<keyword evidence="2" id="KW-0805">Transcription regulation</keyword>
<feature type="domain" description="RNA polymerase sigma-70 region 2" evidence="5">
    <location>
        <begin position="12"/>
        <end position="79"/>
    </location>
</feature>
<dbReference type="CDD" id="cd06171">
    <property type="entry name" value="Sigma70_r4"/>
    <property type="match status" value="1"/>
</dbReference>
<evidence type="ECO:0000256" key="2">
    <source>
        <dbReference type="ARBA" id="ARBA00023015"/>
    </source>
</evidence>
<evidence type="ECO:0000313" key="7">
    <source>
        <dbReference type="EMBL" id="MBC5642373.1"/>
    </source>
</evidence>
<dbReference type="InterPro" id="IPR013324">
    <property type="entry name" value="RNA_pol_sigma_r3/r4-like"/>
</dbReference>
<feature type="domain" description="RNA polymerase sigma factor 70 region 4 type 2" evidence="6">
    <location>
        <begin position="104"/>
        <end position="155"/>
    </location>
</feature>
<keyword evidence="8" id="KW-1185">Reference proteome</keyword>
<evidence type="ECO:0000313" key="8">
    <source>
        <dbReference type="Proteomes" id="UP000644010"/>
    </source>
</evidence>
<dbReference type="RefSeq" id="WP_186958632.1">
    <property type="nucleotide sequence ID" value="NZ_JACOOI010000004.1"/>
</dbReference>
<sequence>MVDLEKTFIGIIRQYEKIIYKVCSAYISPEFPLADLYQEVVTNLWIGFPKFRNESAVSTWIYRVTLNTCITGVRKDKRRPKNDLLVIQLAESLTEPESMEENIREMYRLINQLKTMEKAIVLLYLEEKSYQEIADITGLTISNVATKLKRAKEKLKQMSDI</sequence>
<dbReference type="SUPFAM" id="SSF88946">
    <property type="entry name" value="Sigma2 domain of RNA polymerase sigma factors"/>
    <property type="match status" value="1"/>
</dbReference>
<dbReference type="Proteomes" id="UP000644010">
    <property type="component" value="Unassembled WGS sequence"/>
</dbReference>
<evidence type="ECO:0000259" key="6">
    <source>
        <dbReference type="Pfam" id="PF08281"/>
    </source>
</evidence>
<dbReference type="Pfam" id="PF04542">
    <property type="entry name" value="Sigma70_r2"/>
    <property type="match status" value="1"/>
</dbReference>
<evidence type="ECO:0000256" key="3">
    <source>
        <dbReference type="ARBA" id="ARBA00023082"/>
    </source>
</evidence>
<comment type="similarity">
    <text evidence="1">Belongs to the sigma-70 factor family. ECF subfamily.</text>
</comment>
<dbReference type="PANTHER" id="PTHR43133:SF45">
    <property type="entry name" value="RNA POLYMERASE ECF-TYPE SIGMA FACTOR"/>
    <property type="match status" value="1"/>
</dbReference>
<dbReference type="EMBL" id="JACOOI010000004">
    <property type="protein sequence ID" value="MBC5642373.1"/>
    <property type="molecule type" value="Genomic_DNA"/>
</dbReference>
<reference evidence="7 8" key="1">
    <citation type="submission" date="2020-08" db="EMBL/GenBank/DDBJ databases">
        <title>Genome public.</title>
        <authorList>
            <person name="Liu C."/>
            <person name="Sun Q."/>
        </authorList>
    </citation>
    <scope>NUCLEOTIDE SEQUENCE [LARGE SCALE GENOMIC DNA]</scope>
    <source>
        <strain evidence="7 8">BX2</strain>
    </source>
</reference>
<gene>
    <name evidence="7" type="ORF">H8S77_05680</name>
</gene>
<dbReference type="Pfam" id="PF08281">
    <property type="entry name" value="Sigma70_r4_2"/>
    <property type="match status" value="1"/>
</dbReference>
<dbReference type="NCBIfam" id="TIGR02937">
    <property type="entry name" value="sigma70-ECF"/>
    <property type="match status" value="1"/>
</dbReference>
<keyword evidence="3" id="KW-0731">Sigma factor</keyword>
<comment type="caution">
    <text evidence="7">The sequence shown here is derived from an EMBL/GenBank/DDBJ whole genome shotgun (WGS) entry which is preliminary data.</text>
</comment>
<dbReference type="InterPro" id="IPR007627">
    <property type="entry name" value="RNA_pol_sigma70_r2"/>
</dbReference>
<dbReference type="Gene3D" id="1.10.1740.10">
    <property type="match status" value="1"/>
</dbReference>
<dbReference type="InterPro" id="IPR013325">
    <property type="entry name" value="RNA_pol_sigma_r2"/>
</dbReference>
<dbReference type="SUPFAM" id="SSF88659">
    <property type="entry name" value="Sigma3 and sigma4 domains of RNA polymerase sigma factors"/>
    <property type="match status" value="1"/>
</dbReference>
<evidence type="ECO:0000259" key="5">
    <source>
        <dbReference type="Pfam" id="PF04542"/>
    </source>
</evidence>
<dbReference type="PANTHER" id="PTHR43133">
    <property type="entry name" value="RNA POLYMERASE ECF-TYPE SIGMA FACTO"/>
    <property type="match status" value="1"/>
</dbReference>
<keyword evidence="4" id="KW-0804">Transcription</keyword>
<proteinExistence type="inferred from homology"/>
<dbReference type="Gene3D" id="1.10.10.10">
    <property type="entry name" value="Winged helix-like DNA-binding domain superfamily/Winged helix DNA-binding domain"/>
    <property type="match status" value="1"/>
</dbReference>
<name>A0ABR7DZM5_9BACT</name>
<organism evidence="7 8">
    <name type="scientific">Parabacteroides segnis</name>
    <dbReference type="NCBI Taxonomy" id="2763058"/>
    <lineage>
        <taxon>Bacteria</taxon>
        <taxon>Pseudomonadati</taxon>
        <taxon>Bacteroidota</taxon>
        <taxon>Bacteroidia</taxon>
        <taxon>Bacteroidales</taxon>
        <taxon>Tannerellaceae</taxon>
        <taxon>Parabacteroides</taxon>
    </lineage>
</organism>
<accession>A0ABR7DZM5</accession>